<dbReference type="PANTHER" id="PTHR30185">
    <property type="entry name" value="CRYPTIC BETA-GLUCOSIDE BGL OPERON ANTITERMINATOR"/>
    <property type="match status" value="1"/>
</dbReference>
<keyword evidence="2" id="KW-0804">Transcription</keyword>
<dbReference type="RefSeq" id="WP_120487510.1">
    <property type="nucleotide sequence ID" value="NZ_CBCPKC010000001.1"/>
</dbReference>
<protein>
    <recommendedName>
        <fullName evidence="3">Mga helix-turn-helix domain-containing protein</fullName>
    </recommendedName>
</protein>
<proteinExistence type="predicted"/>
<dbReference type="InterPro" id="IPR050661">
    <property type="entry name" value="BglG_antiterminators"/>
</dbReference>
<evidence type="ECO:0000256" key="2">
    <source>
        <dbReference type="ARBA" id="ARBA00023163"/>
    </source>
</evidence>
<feature type="domain" description="Mga helix-turn-helix" evidence="3">
    <location>
        <begin position="87"/>
        <end position="170"/>
    </location>
</feature>
<dbReference type="EMBL" id="OUNC01000006">
    <property type="protein sequence ID" value="SPP27431.1"/>
    <property type="molecule type" value="Genomic_DNA"/>
</dbReference>
<dbReference type="Gene3D" id="1.10.10.10">
    <property type="entry name" value="Winged helix-like DNA-binding domain superfamily/Winged helix DNA-binding domain"/>
    <property type="match status" value="1"/>
</dbReference>
<gene>
    <name evidence="4" type="ORF">BTBSAS_140063</name>
</gene>
<sequence>MKLNKQAHAILSSDTKFILEMLFLLRDHKDWITIEEITKATGYERRTIMKYTALLKKHTDNIPSQPIEIQVKNTKGIRCILKDRLGFNQFILEITESSLSIKILRSIFFNKGLNSIKFIQDNFISESTFKRTIEILRIQVDSFDIHIVKSGYYYYLEGDEKQIRYYAYLAFWLAYQGSSWPFPSIEKQTLTTFLNQLLGNSFQSLQPIHQTKLHYMLAITYTRYQLQYKINDLLPIWQNYMNISKEYLDQYKCNYMFENFLLPSNEVFFFVTQLQAESFIYSTYIGDYFMRAHKNSNTLSYEATHILKKKFKEEYNILTPYGDDDLFTYYALTAHVHSHLYENFTEDLAGYEVNLYPKSQYPELYKKIHDFIVQLQNTHSKKTFSNVQYLHYRYILLFVLQKKPSYFEEPLYINFITDQSPIIKELSISKIKAHFSSKYNLFFVDDTAKNKVNIVVSTNSIPELTTLFFDTPILYISHLLTNSDLKNLEIYLLQIYKKKNNMFL</sequence>
<evidence type="ECO:0000313" key="5">
    <source>
        <dbReference type="Proteomes" id="UP000270190"/>
    </source>
</evidence>
<evidence type="ECO:0000259" key="3">
    <source>
        <dbReference type="Pfam" id="PF05043"/>
    </source>
</evidence>
<dbReference type="Proteomes" id="UP000270190">
    <property type="component" value="Unassembled WGS sequence"/>
</dbReference>
<evidence type="ECO:0000256" key="1">
    <source>
        <dbReference type="ARBA" id="ARBA00023015"/>
    </source>
</evidence>
<dbReference type="InterPro" id="IPR007737">
    <property type="entry name" value="Mga_HTH"/>
</dbReference>
<dbReference type="InterPro" id="IPR036388">
    <property type="entry name" value="WH-like_DNA-bd_sf"/>
</dbReference>
<organism evidence="4 5">
    <name type="scientific">Brochothrix thermosphacta</name>
    <name type="common">Microbacterium thermosphactum</name>
    <dbReference type="NCBI Taxonomy" id="2756"/>
    <lineage>
        <taxon>Bacteria</taxon>
        <taxon>Bacillati</taxon>
        <taxon>Bacillota</taxon>
        <taxon>Bacilli</taxon>
        <taxon>Bacillales</taxon>
        <taxon>Listeriaceae</taxon>
        <taxon>Brochothrix</taxon>
    </lineage>
</organism>
<dbReference type="PANTHER" id="PTHR30185:SF13">
    <property type="entry name" value="LICABCH OPERON REGULATOR-RELATED"/>
    <property type="match status" value="1"/>
</dbReference>
<evidence type="ECO:0000313" key="4">
    <source>
        <dbReference type="EMBL" id="SPP27431.1"/>
    </source>
</evidence>
<reference evidence="5" key="1">
    <citation type="submission" date="2018-04" db="EMBL/GenBank/DDBJ databases">
        <authorList>
            <person name="Illikoud N."/>
        </authorList>
    </citation>
    <scope>NUCLEOTIDE SEQUENCE [LARGE SCALE GENOMIC DNA]</scope>
</reference>
<dbReference type="Pfam" id="PF05043">
    <property type="entry name" value="Mga"/>
    <property type="match status" value="1"/>
</dbReference>
<dbReference type="AlphaFoldDB" id="A0A2X0S5S6"/>
<accession>A0A2X0S5S6</accession>
<keyword evidence="1" id="KW-0805">Transcription regulation</keyword>
<name>A0A2X0S5S6_BROTH</name>